<gene>
    <name evidence="4" type="ORF">C1I95_31545</name>
</gene>
<dbReference type="Gene3D" id="1.25.40.10">
    <property type="entry name" value="Tetratricopeptide repeat domain"/>
    <property type="match status" value="1"/>
</dbReference>
<keyword evidence="2" id="KW-0067">ATP-binding</keyword>
<dbReference type="InterPro" id="IPR011990">
    <property type="entry name" value="TPR-like_helical_dom_sf"/>
</dbReference>
<dbReference type="InterPro" id="IPR000792">
    <property type="entry name" value="Tscrpt_reg_LuxR_C"/>
</dbReference>
<dbReference type="GO" id="GO:0005737">
    <property type="term" value="C:cytoplasm"/>
    <property type="evidence" value="ECO:0007669"/>
    <property type="project" value="TreeGrafter"/>
</dbReference>
<feature type="domain" description="HTH luxR-type" evidence="3">
    <location>
        <begin position="892"/>
        <end position="957"/>
    </location>
</feature>
<dbReference type="InterPro" id="IPR036388">
    <property type="entry name" value="WH-like_DNA-bd_sf"/>
</dbReference>
<dbReference type="GO" id="GO:0004016">
    <property type="term" value="F:adenylate cyclase activity"/>
    <property type="evidence" value="ECO:0007669"/>
    <property type="project" value="TreeGrafter"/>
</dbReference>
<evidence type="ECO:0000259" key="3">
    <source>
        <dbReference type="PROSITE" id="PS50043"/>
    </source>
</evidence>
<dbReference type="GO" id="GO:0006355">
    <property type="term" value="P:regulation of DNA-templated transcription"/>
    <property type="evidence" value="ECO:0007669"/>
    <property type="project" value="InterPro"/>
</dbReference>
<dbReference type="PANTHER" id="PTHR16305">
    <property type="entry name" value="TESTICULAR SOLUBLE ADENYLYL CYCLASE"/>
    <property type="match status" value="1"/>
</dbReference>
<dbReference type="PROSITE" id="PS50043">
    <property type="entry name" value="HTH_LUXR_2"/>
    <property type="match status" value="1"/>
</dbReference>
<name>A0A2W2D5A8_9ACTN</name>
<dbReference type="Pfam" id="PF00196">
    <property type="entry name" value="GerE"/>
    <property type="match status" value="1"/>
</dbReference>
<evidence type="ECO:0000256" key="2">
    <source>
        <dbReference type="ARBA" id="ARBA00022840"/>
    </source>
</evidence>
<evidence type="ECO:0000313" key="4">
    <source>
        <dbReference type="EMBL" id="PZG07106.1"/>
    </source>
</evidence>
<dbReference type="SUPFAM" id="SSF48452">
    <property type="entry name" value="TPR-like"/>
    <property type="match status" value="1"/>
</dbReference>
<dbReference type="InterPro" id="IPR027417">
    <property type="entry name" value="P-loop_NTPase"/>
</dbReference>
<dbReference type="GO" id="GO:0005524">
    <property type="term" value="F:ATP binding"/>
    <property type="evidence" value="ECO:0007669"/>
    <property type="project" value="UniProtKB-KW"/>
</dbReference>
<dbReference type="PANTHER" id="PTHR16305:SF35">
    <property type="entry name" value="TRANSCRIPTIONAL ACTIVATOR DOMAIN"/>
    <property type="match status" value="1"/>
</dbReference>
<dbReference type="SUPFAM" id="SSF52540">
    <property type="entry name" value="P-loop containing nucleoside triphosphate hydrolases"/>
    <property type="match status" value="1"/>
</dbReference>
<evidence type="ECO:0000313" key="5">
    <source>
        <dbReference type="Proteomes" id="UP000248924"/>
    </source>
</evidence>
<proteinExistence type="predicted"/>
<dbReference type="CDD" id="cd06170">
    <property type="entry name" value="LuxR_C_like"/>
    <property type="match status" value="1"/>
</dbReference>
<evidence type="ECO:0000256" key="1">
    <source>
        <dbReference type="ARBA" id="ARBA00022741"/>
    </source>
</evidence>
<dbReference type="SMART" id="SM00421">
    <property type="entry name" value="HTH_LUXR"/>
    <property type="match status" value="1"/>
</dbReference>
<sequence>MLGAVTARATSTVLVGRQREMAQLRDALTRARAGEPVTVLVGGEAGVGKTRLLEEFGRSAGDGIRLLVGQCLELGEVGLPFAPFAAALRTVLRRDGAAVFDGYEAEFARLLPELARVPAGAVAPAVGPPSDAPRGYLFDLVAELFARLAADQPLVLVIEDLHWADRSTRDLIGFLVRAARTGRLLLVCTYRTDELHRGHPLRPFLAELDRAREVDRIELGRLDRDGTGGVLAGLLGTEPVARAVDDIHDRTQGNPLFIEELAAAGSPIGCAALPDTLRDLLLARVDRLPEPAQRVLRIAAAGGARLAHQLLAEVAGLPEPELDDALRAAVAAQLLVADPDGDYEFRHALVREAVHDELLPGEHARLHARFAAAVEAQPHLVAAGRAPAEIAHHWYAAHDHPRALVTARVAACAAADRYAYAEQSRLLERVLELWELVPDAADRLGMDHLAVLEETLGAAITAGDYHRALTLTRAALAEVDTEAEPLRAARLLDRRGRMLAMLGKSDGAAELREAYRLTSGVSDGRERLLLLADLANHLARIDHADAARIAAEVVAATQAAGANGALLPVQLAVLRRRDGAPDLGLAELRRCEALARAAGETKTLVSALVHISDVLFELGRYEESARAAADGVTEARRVGISRSTGAYLLSNQAEALLALGRWAEADQVCAEAARLDPPGVSGLHWLQLRAGLRLAQGHPVADETVGRALGFLTKPYLHPHNRLPLSELRLASALAADDRAEARRAAEASLTDPAVVRYPRYGWPVLAAQARVARHTADEALAARVTELAATVAVRFPAERAYAVEVAAAVAADQLAAWRAAVAAWRTAGQPGALARVLLAFAEAAAGAGERDEVAAAVSEAAALADGLGASLLAEQAATLARRVGLRGAGRGRPGADLLTEREREVLRLVAEGHSNSRIAEQLFISPKTASVHVSRIIAKLDVTNRVEAAAVAHRLNLLTDPS</sequence>
<dbReference type="GO" id="GO:0003677">
    <property type="term" value="F:DNA binding"/>
    <property type="evidence" value="ECO:0007669"/>
    <property type="project" value="InterPro"/>
</dbReference>
<accession>A0A2W2D5A8</accession>
<dbReference type="Gene3D" id="1.10.10.10">
    <property type="entry name" value="Winged helix-like DNA-binding domain superfamily/Winged helix DNA-binding domain"/>
    <property type="match status" value="1"/>
</dbReference>
<dbReference type="Proteomes" id="UP000248924">
    <property type="component" value="Unassembled WGS sequence"/>
</dbReference>
<reference evidence="4 5" key="1">
    <citation type="submission" date="2018-01" db="EMBL/GenBank/DDBJ databases">
        <title>Draft genome sequence of Jishengella sp. NA12.</title>
        <authorList>
            <person name="Sahin N."/>
            <person name="Ay H."/>
            <person name="Saygin H."/>
        </authorList>
    </citation>
    <scope>NUCLEOTIDE SEQUENCE [LARGE SCALE GENOMIC DNA]</scope>
    <source>
        <strain evidence="4 5">NA12</strain>
    </source>
</reference>
<dbReference type="SUPFAM" id="SSF46894">
    <property type="entry name" value="C-terminal effector domain of the bipartite response regulators"/>
    <property type="match status" value="1"/>
</dbReference>
<dbReference type="AlphaFoldDB" id="A0A2W2D5A8"/>
<dbReference type="Pfam" id="PF13191">
    <property type="entry name" value="AAA_16"/>
    <property type="match status" value="1"/>
</dbReference>
<dbReference type="PRINTS" id="PR00038">
    <property type="entry name" value="HTHLUXR"/>
</dbReference>
<organism evidence="4 5">
    <name type="scientific">Micromonospora craterilacus</name>
    <dbReference type="NCBI Taxonomy" id="1655439"/>
    <lineage>
        <taxon>Bacteria</taxon>
        <taxon>Bacillati</taxon>
        <taxon>Actinomycetota</taxon>
        <taxon>Actinomycetes</taxon>
        <taxon>Micromonosporales</taxon>
        <taxon>Micromonosporaceae</taxon>
        <taxon>Micromonospora</taxon>
    </lineage>
</organism>
<keyword evidence="1" id="KW-0547">Nucleotide-binding</keyword>
<dbReference type="Gene3D" id="3.40.50.300">
    <property type="entry name" value="P-loop containing nucleotide triphosphate hydrolases"/>
    <property type="match status" value="1"/>
</dbReference>
<keyword evidence="5" id="KW-1185">Reference proteome</keyword>
<dbReference type="OrthoDB" id="5476461at2"/>
<comment type="caution">
    <text evidence="4">The sequence shown here is derived from an EMBL/GenBank/DDBJ whole genome shotgun (WGS) entry which is preliminary data.</text>
</comment>
<dbReference type="EMBL" id="POTY01000337">
    <property type="protein sequence ID" value="PZG07106.1"/>
    <property type="molecule type" value="Genomic_DNA"/>
</dbReference>
<dbReference type="InterPro" id="IPR041664">
    <property type="entry name" value="AAA_16"/>
</dbReference>
<protein>
    <submittedName>
        <fullName evidence="4">LuxR family transcriptional regulator</fullName>
    </submittedName>
</protein>
<dbReference type="InterPro" id="IPR016032">
    <property type="entry name" value="Sig_transdc_resp-reg_C-effctor"/>
</dbReference>